<accession>A0A5A9PBF9</accession>
<feature type="region of interest" description="Disordered" evidence="1">
    <location>
        <begin position="1"/>
        <end position="43"/>
    </location>
</feature>
<comment type="caution">
    <text evidence="2">The sequence shown here is derived from an EMBL/GenBank/DDBJ whole genome shotgun (WGS) entry which is preliminary data.</text>
</comment>
<keyword evidence="3" id="KW-1185">Reference proteome</keyword>
<reference evidence="2 3" key="1">
    <citation type="journal article" date="2019" name="Mol. Ecol. Resour.">
        <title>Chromosome-level genome assembly of Triplophysa tibetana, a fish adapted to the harsh high-altitude environment of the Tibetan Plateau.</title>
        <authorList>
            <person name="Yang X."/>
            <person name="Liu H."/>
            <person name="Ma Z."/>
            <person name="Zou Y."/>
            <person name="Zou M."/>
            <person name="Mao Y."/>
            <person name="Li X."/>
            <person name="Wang H."/>
            <person name="Chen T."/>
            <person name="Wang W."/>
            <person name="Yang R."/>
        </authorList>
    </citation>
    <scope>NUCLEOTIDE SEQUENCE [LARGE SCALE GENOMIC DNA]</scope>
    <source>
        <strain evidence="2">TTIB1903HZAU</strain>
        <tissue evidence="2">Muscle</tissue>
    </source>
</reference>
<organism evidence="2 3">
    <name type="scientific">Triplophysa tibetana</name>
    <dbReference type="NCBI Taxonomy" id="1572043"/>
    <lineage>
        <taxon>Eukaryota</taxon>
        <taxon>Metazoa</taxon>
        <taxon>Chordata</taxon>
        <taxon>Craniata</taxon>
        <taxon>Vertebrata</taxon>
        <taxon>Euteleostomi</taxon>
        <taxon>Actinopterygii</taxon>
        <taxon>Neopterygii</taxon>
        <taxon>Teleostei</taxon>
        <taxon>Ostariophysi</taxon>
        <taxon>Cypriniformes</taxon>
        <taxon>Nemacheilidae</taxon>
        <taxon>Triplophysa</taxon>
    </lineage>
</organism>
<protein>
    <submittedName>
        <fullName evidence="2">Uncharacterized protein</fullName>
    </submittedName>
</protein>
<name>A0A5A9PBF9_9TELE</name>
<dbReference type="EMBL" id="SOYY01000007">
    <property type="protein sequence ID" value="KAA0718501.1"/>
    <property type="molecule type" value="Genomic_DNA"/>
</dbReference>
<proteinExistence type="predicted"/>
<sequence>MGNTESSDSGVYTSCQSGSLDKSPQDLHPLGSVQDGSEQSSSASENVCKKIVALFGAHDPIIRFIFATILPPEPKDSWFPPHCPAGHGNKAAGSRVGIVYGRNYDGI</sequence>
<evidence type="ECO:0000256" key="1">
    <source>
        <dbReference type="SAM" id="MobiDB-lite"/>
    </source>
</evidence>
<evidence type="ECO:0000313" key="2">
    <source>
        <dbReference type="EMBL" id="KAA0718501.1"/>
    </source>
</evidence>
<feature type="compositionally biased region" description="Polar residues" evidence="1">
    <location>
        <begin position="34"/>
        <end position="43"/>
    </location>
</feature>
<dbReference type="AlphaFoldDB" id="A0A5A9PBF9"/>
<evidence type="ECO:0000313" key="3">
    <source>
        <dbReference type="Proteomes" id="UP000324632"/>
    </source>
</evidence>
<dbReference type="Proteomes" id="UP000324632">
    <property type="component" value="Chromosome 7"/>
</dbReference>
<feature type="compositionally biased region" description="Polar residues" evidence="1">
    <location>
        <begin position="1"/>
        <end position="22"/>
    </location>
</feature>
<gene>
    <name evidence="2" type="ORF">E1301_Tti023935</name>
</gene>